<proteinExistence type="predicted"/>
<dbReference type="RefSeq" id="WP_273190781.1">
    <property type="nucleotide sequence ID" value="NZ_DYUZ01000029.1"/>
</dbReference>
<gene>
    <name evidence="1" type="ORF">K8V70_08025</name>
</gene>
<accession>A0A921LUH5</accession>
<dbReference type="AlphaFoldDB" id="A0A921LUH5"/>
<name>A0A921LUH5_9ACTN</name>
<reference evidence="1" key="2">
    <citation type="submission" date="2021-09" db="EMBL/GenBank/DDBJ databases">
        <authorList>
            <person name="Gilroy R."/>
        </authorList>
    </citation>
    <scope>NUCLEOTIDE SEQUENCE</scope>
    <source>
        <strain evidence="1">ChiHjej13B12-9602</strain>
    </source>
</reference>
<comment type="caution">
    <text evidence="1">The sequence shown here is derived from an EMBL/GenBank/DDBJ whole genome shotgun (WGS) entry which is preliminary data.</text>
</comment>
<evidence type="ECO:0000313" key="1">
    <source>
        <dbReference type="EMBL" id="HJG37787.1"/>
    </source>
</evidence>
<dbReference type="EMBL" id="DYUZ01000029">
    <property type="protein sequence ID" value="HJG37787.1"/>
    <property type="molecule type" value="Genomic_DNA"/>
</dbReference>
<organism evidence="1 2">
    <name type="scientific">Enorma phocaeensis</name>
    <dbReference type="NCBI Taxonomy" id="1871019"/>
    <lineage>
        <taxon>Bacteria</taxon>
        <taxon>Bacillati</taxon>
        <taxon>Actinomycetota</taxon>
        <taxon>Coriobacteriia</taxon>
        <taxon>Coriobacteriales</taxon>
        <taxon>Coriobacteriaceae</taxon>
        <taxon>Enorma</taxon>
    </lineage>
</organism>
<sequence>MSCQVRICKKCSGIAPKDLKGVVDKKHRKTGCFGVCAKKHPELKGRVYVKVDGELMVRDSKKKLVRALAEAV</sequence>
<dbReference type="Proteomes" id="UP000753256">
    <property type="component" value="Unassembled WGS sequence"/>
</dbReference>
<protein>
    <submittedName>
        <fullName evidence="1">Uncharacterized protein</fullName>
    </submittedName>
</protein>
<evidence type="ECO:0000313" key="2">
    <source>
        <dbReference type="Proteomes" id="UP000753256"/>
    </source>
</evidence>
<reference evidence="1" key="1">
    <citation type="journal article" date="2021" name="PeerJ">
        <title>Extensive microbial diversity within the chicken gut microbiome revealed by metagenomics and culture.</title>
        <authorList>
            <person name="Gilroy R."/>
            <person name="Ravi A."/>
            <person name="Getino M."/>
            <person name="Pursley I."/>
            <person name="Horton D.L."/>
            <person name="Alikhan N.F."/>
            <person name="Baker D."/>
            <person name="Gharbi K."/>
            <person name="Hall N."/>
            <person name="Watson M."/>
            <person name="Adriaenssens E.M."/>
            <person name="Foster-Nyarko E."/>
            <person name="Jarju S."/>
            <person name="Secka A."/>
            <person name="Antonio M."/>
            <person name="Oren A."/>
            <person name="Chaudhuri R.R."/>
            <person name="La Ragione R."/>
            <person name="Hildebrand F."/>
            <person name="Pallen M.J."/>
        </authorList>
    </citation>
    <scope>NUCLEOTIDE SEQUENCE</scope>
    <source>
        <strain evidence="1">ChiHjej13B12-9602</strain>
    </source>
</reference>